<name>A0A8B6E895_MYTGA</name>
<dbReference type="OrthoDB" id="5966837at2759"/>
<dbReference type="Proteomes" id="UP000596742">
    <property type="component" value="Unassembled WGS sequence"/>
</dbReference>
<keyword evidence="14" id="KW-0472">Membrane</keyword>
<evidence type="ECO:0000259" key="18">
    <source>
        <dbReference type="PROSITE" id="PS50055"/>
    </source>
</evidence>
<protein>
    <recommendedName>
        <fullName evidence="6">Mitochondria-eating protein</fullName>
        <ecNumber evidence="5">3.1.3.48</ecNumber>
    </recommendedName>
    <alternativeName>
        <fullName evidence="15">Spermatogenesis-associated protein 18</fullName>
    </alternativeName>
</protein>
<evidence type="ECO:0000313" key="21">
    <source>
        <dbReference type="Proteomes" id="UP000596742"/>
    </source>
</evidence>
<dbReference type="InterPro" id="IPR003595">
    <property type="entry name" value="Tyr_Pase_cat"/>
</dbReference>
<evidence type="ECO:0000256" key="3">
    <source>
        <dbReference type="ARBA" id="ARBA00004496"/>
    </source>
</evidence>
<gene>
    <name evidence="20" type="ORF">MGAL_10B062351</name>
</gene>
<evidence type="ECO:0000256" key="11">
    <source>
        <dbReference type="ARBA" id="ARBA00023054"/>
    </source>
</evidence>
<dbReference type="Pfam" id="PF00102">
    <property type="entry name" value="Y_phosphatase"/>
    <property type="match status" value="1"/>
</dbReference>
<evidence type="ECO:0000256" key="12">
    <source>
        <dbReference type="ARBA" id="ARBA00023121"/>
    </source>
</evidence>
<organism evidence="20 21">
    <name type="scientific">Mytilus galloprovincialis</name>
    <name type="common">Mediterranean mussel</name>
    <dbReference type="NCBI Taxonomy" id="29158"/>
    <lineage>
        <taxon>Eukaryota</taxon>
        <taxon>Metazoa</taxon>
        <taxon>Spiralia</taxon>
        <taxon>Lophotrochozoa</taxon>
        <taxon>Mollusca</taxon>
        <taxon>Bivalvia</taxon>
        <taxon>Autobranchia</taxon>
        <taxon>Pteriomorphia</taxon>
        <taxon>Mytilida</taxon>
        <taxon>Mytiloidea</taxon>
        <taxon>Mytilidae</taxon>
        <taxon>Mytilinae</taxon>
        <taxon>Mytilus</taxon>
    </lineage>
</organism>
<dbReference type="InterPro" id="IPR000242">
    <property type="entry name" value="PTP_cat"/>
</dbReference>
<evidence type="ECO:0000259" key="19">
    <source>
        <dbReference type="PROSITE" id="PS50056"/>
    </source>
</evidence>
<proteinExistence type="inferred from homology"/>
<feature type="domain" description="Tyrosine specific protein phosphatases" evidence="19">
    <location>
        <begin position="685"/>
        <end position="760"/>
    </location>
</feature>
<comment type="catalytic activity">
    <reaction evidence="16">
        <text>O-phospho-L-tyrosyl-[protein] + H2O = L-tyrosyl-[protein] + phosphate</text>
        <dbReference type="Rhea" id="RHEA:10684"/>
        <dbReference type="Rhea" id="RHEA-COMP:10136"/>
        <dbReference type="Rhea" id="RHEA-COMP:20101"/>
        <dbReference type="ChEBI" id="CHEBI:15377"/>
        <dbReference type="ChEBI" id="CHEBI:43474"/>
        <dbReference type="ChEBI" id="CHEBI:46858"/>
        <dbReference type="ChEBI" id="CHEBI:61978"/>
        <dbReference type="EC" id="3.1.3.48"/>
    </reaction>
</comment>
<dbReference type="SMART" id="SM00404">
    <property type="entry name" value="PTPc_motif"/>
    <property type="match status" value="1"/>
</dbReference>
<dbReference type="GO" id="GO:0004725">
    <property type="term" value="F:protein tyrosine phosphatase activity"/>
    <property type="evidence" value="ECO:0007669"/>
    <property type="project" value="UniProtKB-EC"/>
</dbReference>
<evidence type="ECO:0000256" key="13">
    <source>
        <dbReference type="ARBA" id="ARBA00023128"/>
    </source>
</evidence>
<evidence type="ECO:0000256" key="1">
    <source>
        <dbReference type="ARBA" id="ARBA00004294"/>
    </source>
</evidence>
<dbReference type="InterPro" id="IPR031981">
    <property type="entry name" value="MIEAP_C"/>
</dbReference>
<feature type="coiled-coil region" evidence="17">
    <location>
        <begin position="109"/>
        <end position="220"/>
    </location>
</feature>
<dbReference type="PRINTS" id="PR00700">
    <property type="entry name" value="PRTYPHPHTASE"/>
</dbReference>
<keyword evidence="12" id="KW-0446">Lipid-binding</keyword>
<keyword evidence="21" id="KW-1185">Reference proteome</keyword>
<dbReference type="GO" id="GO:0005741">
    <property type="term" value="C:mitochondrial outer membrane"/>
    <property type="evidence" value="ECO:0007669"/>
    <property type="project" value="UniProtKB-SubCell"/>
</dbReference>
<dbReference type="PANTHER" id="PTHR21771">
    <property type="entry name" value="MITOCHONDRIA-EATING PROTEIN-RELATED"/>
    <property type="match status" value="1"/>
</dbReference>
<evidence type="ECO:0000256" key="4">
    <source>
        <dbReference type="ARBA" id="ARBA00008233"/>
    </source>
</evidence>
<keyword evidence="9" id="KW-0378">Hydrolase</keyword>
<evidence type="ECO:0000313" key="20">
    <source>
        <dbReference type="EMBL" id="VDI30265.1"/>
    </source>
</evidence>
<dbReference type="InterPro" id="IPR000387">
    <property type="entry name" value="Tyr_Pase_dom"/>
</dbReference>
<evidence type="ECO:0000256" key="15">
    <source>
        <dbReference type="ARBA" id="ARBA00032687"/>
    </source>
</evidence>
<comment type="similarity">
    <text evidence="4">Belongs to the MIEAP family.</text>
</comment>
<keyword evidence="13" id="KW-0496">Mitochondrion</keyword>
<dbReference type="EMBL" id="UYJE01004675">
    <property type="protein sequence ID" value="VDI30265.1"/>
    <property type="molecule type" value="Genomic_DNA"/>
</dbReference>
<dbReference type="InterPro" id="IPR029021">
    <property type="entry name" value="Prot-tyrosine_phosphatase-like"/>
</dbReference>
<feature type="domain" description="Tyrosine-protein phosphatase" evidence="18">
    <location>
        <begin position="523"/>
        <end position="769"/>
    </location>
</feature>
<evidence type="ECO:0000256" key="5">
    <source>
        <dbReference type="ARBA" id="ARBA00013064"/>
    </source>
</evidence>
<dbReference type="PANTHER" id="PTHR21771:SF0">
    <property type="entry name" value="MITOCHONDRIA-EATING PROTEIN"/>
    <property type="match status" value="1"/>
</dbReference>
<evidence type="ECO:0000256" key="14">
    <source>
        <dbReference type="ARBA" id="ARBA00023136"/>
    </source>
</evidence>
<dbReference type="SMART" id="SM00194">
    <property type="entry name" value="PTPc"/>
    <property type="match status" value="1"/>
</dbReference>
<comment type="subcellular location">
    <subcellularLocation>
        <location evidence="3">Cytoplasm</location>
    </subcellularLocation>
    <subcellularLocation>
        <location evidence="2">Mitochondrion matrix</location>
    </subcellularLocation>
    <subcellularLocation>
        <location evidence="1">Mitochondrion outer membrane</location>
    </subcellularLocation>
</comment>
<dbReference type="GO" id="GO:0035695">
    <property type="term" value="P:mitophagy by internal vacuole formation"/>
    <property type="evidence" value="ECO:0007669"/>
    <property type="project" value="TreeGrafter"/>
</dbReference>
<dbReference type="PROSITE" id="PS50056">
    <property type="entry name" value="TYR_PHOSPHATASE_2"/>
    <property type="match status" value="1"/>
</dbReference>
<keyword evidence="7" id="KW-0963">Cytoplasm</keyword>
<dbReference type="SUPFAM" id="SSF52799">
    <property type="entry name" value="(Phosphotyrosine protein) phosphatases II"/>
    <property type="match status" value="1"/>
</dbReference>
<dbReference type="GO" id="GO:0035694">
    <property type="term" value="P:mitochondrial protein catabolic process"/>
    <property type="evidence" value="ECO:0007669"/>
    <property type="project" value="InterPro"/>
</dbReference>
<dbReference type="Pfam" id="PF16026">
    <property type="entry name" value="MIEAP"/>
    <property type="match status" value="1"/>
</dbReference>
<evidence type="ECO:0000256" key="17">
    <source>
        <dbReference type="SAM" id="Coils"/>
    </source>
</evidence>
<evidence type="ECO:0000256" key="16">
    <source>
        <dbReference type="ARBA" id="ARBA00051722"/>
    </source>
</evidence>
<reference evidence="20" key="1">
    <citation type="submission" date="2018-11" db="EMBL/GenBank/DDBJ databases">
        <authorList>
            <person name="Alioto T."/>
            <person name="Alioto T."/>
        </authorList>
    </citation>
    <scope>NUCLEOTIDE SEQUENCE</scope>
</reference>
<keyword evidence="11 17" id="KW-0175">Coiled coil</keyword>
<dbReference type="EC" id="3.1.3.48" evidence="5"/>
<dbReference type="Gene3D" id="3.90.190.10">
    <property type="entry name" value="Protein tyrosine phosphatase superfamily"/>
    <property type="match status" value="1"/>
</dbReference>
<dbReference type="InterPro" id="IPR026169">
    <property type="entry name" value="MIEAP"/>
</dbReference>
<evidence type="ECO:0000256" key="2">
    <source>
        <dbReference type="ARBA" id="ARBA00004305"/>
    </source>
</evidence>
<sequence length="810" mass="92566">MAESLRRLVNIGTFTVLQDKLERWLGNYHINTCDQNVARCCEIIELNAKVQGQLFKLLSVTAESGGMFGGASIIKSRLLPFLGQNFFTSGGSVTADTSLSILAESAAKNRELDDLQDQYEVSLQDLEADLKARENEVQDLRDELIETKEELNRSLRTTTSDKMLNDVEIRELRRKLALAEDEVRTLRSKAGLLTDYDTQVRRLRDDIALLTARRDSLLRTSTIKDKDDSFLSSKDESKRNGPGLADAQDEIVKLRARSGLIDTYERQVRNLKDELSLSSTKKSYLDGRDVYSSLNSYRYTPRVGSPLSIDDPVQRVRQQNLISRWNDMFSQDRLDAMDTLRRYSDDYENNQRIIFLALQEAFSVAKCAFRQFKMKVRANLAATHIGPETLEEAVQDYVNRNTDLYDLPGMVADVLRGLNRSPKIYLPPDSTFAVVQPFIREACKLAWQMSALAHPLDIAVATDAELFDNNRYRRSYDSEYTAPLVNHHIWPALMQGSKVLMKGEACTRRGASLDLKQLSPRHTTNSANLDENKPKNRYTNILPYDHSRVILAPMVDEEDSSDYINANYIPGYTYGKEFIASQGPLPGTANDFWRMIWEQSVSIIVMLTKCSENNMDKCEHYWPHAANEPKCYNDLMVNVTSVSNMGKYDIHIMDVCLGDEKRVVKHFHFLEWPDFSAKVETTTLIEFITTVRQHITPDIKGPTVTHCSAGVGRTGTFITVDYLMQYVEDHDLSSQVDIFDWVIQMRDHRTTMVQTWAQYAFIHDCLSEIVERKKKLQNPEENGEVCIDNLAYEPDDLYENTKLGPLQTEL</sequence>
<evidence type="ECO:0000256" key="9">
    <source>
        <dbReference type="ARBA" id="ARBA00022801"/>
    </source>
</evidence>
<keyword evidence="10" id="KW-0904">Protein phosphatase</keyword>
<accession>A0A8B6E895</accession>
<dbReference type="GO" id="GO:0008289">
    <property type="term" value="F:lipid binding"/>
    <property type="evidence" value="ECO:0007669"/>
    <property type="project" value="UniProtKB-KW"/>
</dbReference>
<evidence type="ECO:0000256" key="10">
    <source>
        <dbReference type="ARBA" id="ARBA00022912"/>
    </source>
</evidence>
<dbReference type="AlphaFoldDB" id="A0A8B6E895"/>
<dbReference type="PROSITE" id="PS50055">
    <property type="entry name" value="TYR_PHOSPHATASE_PTP"/>
    <property type="match status" value="1"/>
</dbReference>
<evidence type="ECO:0000256" key="7">
    <source>
        <dbReference type="ARBA" id="ARBA00022490"/>
    </source>
</evidence>
<evidence type="ECO:0000256" key="6">
    <source>
        <dbReference type="ARBA" id="ARBA00019863"/>
    </source>
</evidence>
<keyword evidence="8" id="KW-1000">Mitochondrion outer membrane</keyword>
<dbReference type="GO" id="GO:0005759">
    <property type="term" value="C:mitochondrial matrix"/>
    <property type="evidence" value="ECO:0007669"/>
    <property type="project" value="UniProtKB-SubCell"/>
</dbReference>
<comment type="caution">
    <text evidence="20">The sequence shown here is derived from an EMBL/GenBank/DDBJ whole genome shotgun (WGS) entry which is preliminary data.</text>
</comment>
<dbReference type="FunFam" id="3.90.190.10:FF:000102">
    <property type="entry name" value="Receptor-type tyrosine-protein phosphatase"/>
    <property type="match status" value="1"/>
</dbReference>
<evidence type="ECO:0000256" key="8">
    <source>
        <dbReference type="ARBA" id="ARBA00022787"/>
    </source>
</evidence>